<evidence type="ECO:0000313" key="8">
    <source>
        <dbReference type="EMBL" id="KAF7827947.1"/>
    </source>
</evidence>
<proteinExistence type="predicted"/>
<dbReference type="GO" id="GO:0003677">
    <property type="term" value="F:DNA binding"/>
    <property type="evidence" value="ECO:0007669"/>
    <property type="project" value="UniProtKB-KW"/>
</dbReference>
<dbReference type="PRINTS" id="PR00404">
    <property type="entry name" value="MADSDOMAIN"/>
</dbReference>
<dbReference type="Pfam" id="PF00319">
    <property type="entry name" value="SRF-TF"/>
    <property type="match status" value="1"/>
</dbReference>
<feature type="domain" description="MADS-box" evidence="7">
    <location>
        <begin position="1"/>
        <end position="45"/>
    </location>
</feature>
<dbReference type="AlphaFoldDB" id="A0A834WM11"/>
<gene>
    <name evidence="8" type="ORF">G2W53_019111</name>
</gene>
<dbReference type="GO" id="GO:0046983">
    <property type="term" value="F:protein dimerization activity"/>
    <property type="evidence" value="ECO:0007669"/>
    <property type="project" value="InterPro"/>
</dbReference>
<dbReference type="Proteomes" id="UP000634136">
    <property type="component" value="Unassembled WGS sequence"/>
</dbReference>
<keyword evidence="9" id="KW-1185">Reference proteome</keyword>
<reference evidence="8" key="1">
    <citation type="submission" date="2020-09" db="EMBL/GenBank/DDBJ databases">
        <title>Genome-Enabled Discovery of Anthraquinone Biosynthesis in Senna tora.</title>
        <authorList>
            <person name="Kang S.-H."/>
            <person name="Pandey R.P."/>
            <person name="Lee C.-M."/>
            <person name="Sim J.-S."/>
            <person name="Jeong J.-T."/>
            <person name="Choi B.-S."/>
            <person name="Jung M."/>
            <person name="Ginzburg D."/>
            <person name="Zhao K."/>
            <person name="Won S.Y."/>
            <person name="Oh T.-J."/>
            <person name="Yu Y."/>
            <person name="Kim N.-H."/>
            <person name="Lee O.R."/>
            <person name="Lee T.-H."/>
            <person name="Bashyal P."/>
            <person name="Kim T.-S."/>
            <person name="Lee W.-H."/>
            <person name="Kawkins C."/>
            <person name="Kim C.-K."/>
            <person name="Kim J.S."/>
            <person name="Ahn B.O."/>
            <person name="Rhee S.Y."/>
            <person name="Sohng J.K."/>
        </authorList>
    </citation>
    <scope>NUCLEOTIDE SEQUENCE</scope>
    <source>
        <tissue evidence="8">Leaf</tissue>
    </source>
</reference>
<name>A0A834WM11_9FABA</name>
<evidence type="ECO:0000256" key="2">
    <source>
        <dbReference type="ARBA" id="ARBA00023015"/>
    </source>
</evidence>
<keyword evidence="4" id="KW-0804">Transcription</keyword>
<dbReference type="PROSITE" id="PS50066">
    <property type="entry name" value="MADS_BOX_2"/>
    <property type="match status" value="1"/>
</dbReference>
<dbReference type="PANTHER" id="PTHR48019">
    <property type="entry name" value="SERUM RESPONSE FACTOR HOMOLOG"/>
    <property type="match status" value="1"/>
</dbReference>
<sequence>MGRGRVELKRIENKINMQVTFSKRRIGLVKKAHEISVLCDAEVKIDKNKETFVIKINILNLELPNTYPYTLLPVSSLSRRDSDTKTGKIESKLENTKPSEKDETNGEVQRSEAYHRKLRKEAIVVLLSFGLYLSQRRLSQLASVGSLTTSLQAWKLAGIVLQGTLLTLNFFEFLEALRLVFGGVIVYPLSAG</sequence>
<evidence type="ECO:0000256" key="4">
    <source>
        <dbReference type="ARBA" id="ARBA00023163"/>
    </source>
</evidence>
<evidence type="ECO:0000256" key="1">
    <source>
        <dbReference type="ARBA" id="ARBA00004123"/>
    </source>
</evidence>
<dbReference type="InterPro" id="IPR002100">
    <property type="entry name" value="TF_MADSbox"/>
</dbReference>
<comment type="subcellular location">
    <subcellularLocation>
        <location evidence="1">Nucleus</location>
    </subcellularLocation>
</comment>
<dbReference type="InterPro" id="IPR050142">
    <property type="entry name" value="MADS-box/MEF2_TF"/>
</dbReference>
<evidence type="ECO:0000259" key="7">
    <source>
        <dbReference type="PROSITE" id="PS50066"/>
    </source>
</evidence>
<accession>A0A834WM11</accession>
<evidence type="ECO:0000256" key="6">
    <source>
        <dbReference type="SAM" id="MobiDB-lite"/>
    </source>
</evidence>
<feature type="region of interest" description="Disordered" evidence="6">
    <location>
        <begin position="78"/>
        <end position="111"/>
    </location>
</feature>
<keyword evidence="3" id="KW-0238">DNA-binding</keyword>
<dbReference type="EMBL" id="JAAIUW010000006">
    <property type="protein sequence ID" value="KAF7827947.1"/>
    <property type="molecule type" value="Genomic_DNA"/>
</dbReference>
<organism evidence="8 9">
    <name type="scientific">Senna tora</name>
    <dbReference type="NCBI Taxonomy" id="362788"/>
    <lineage>
        <taxon>Eukaryota</taxon>
        <taxon>Viridiplantae</taxon>
        <taxon>Streptophyta</taxon>
        <taxon>Embryophyta</taxon>
        <taxon>Tracheophyta</taxon>
        <taxon>Spermatophyta</taxon>
        <taxon>Magnoliopsida</taxon>
        <taxon>eudicotyledons</taxon>
        <taxon>Gunneridae</taxon>
        <taxon>Pentapetalae</taxon>
        <taxon>rosids</taxon>
        <taxon>fabids</taxon>
        <taxon>Fabales</taxon>
        <taxon>Fabaceae</taxon>
        <taxon>Caesalpinioideae</taxon>
        <taxon>Cassia clade</taxon>
        <taxon>Senna</taxon>
    </lineage>
</organism>
<dbReference type="Gene3D" id="3.40.1810.10">
    <property type="entry name" value="Transcription factor, MADS-box"/>
    <property type="match status" value="1"/>
</dbReference>
<dbReference type="SMART" id="SM00432">
    <property type="entry name" value="MADS"/>
    <property type="match status" value="1"/>
</dbReference>
<dbReference type="OrthoDB" id="1933443at2759"/>
<dbReference type="InterPro" id="IPR036879">
    <property type="entry name" value="TF_MADSbox_sf"/>
</dbReference>
<keyword evidence="5" id="KW-0539">Nucleus</keyword>
<protein>
    <submittedName>
        <fullName evidence="8">DNA binding protein</fullName>
    </submittedName>
</protein>
<keyword evidence="2" id="KW-0805">Transcription regulation</keyword>
<comment type="caution">
    <text evidence="8">The sequence shown here is derived from an EMBL/GenBank/DDBJ whole genome shotgun (WGS) entry which is preliminary data.</text>
</comment>
<dbReference type="GO" id="GO:0005634">
    <property type="term" value="C:nucleus"/>
    <property type="evidence" value="ECO:0007669"/>
    <property type="project" value="UniProtKB-SubCell"/>
</dbReference>
<evidence type="ECO:0000256" key="3">
    <source>
        <dbReference type="ARBA" id="ARBA00023125"/>
    </source>
</evidence>
<evidence type="ECO:0000313" key="9">
    <source>
        <dbReference type="Proteomes" id="UP000634136"/>
    </source>
</evidence>
<evidence type="ECO:0000256" key="5">
    <source>
        <dbReference type="ARBA" id="ARBA00023242"/>
    </source>
</evidence>
<dbReference type="SUPFAM" id="SSF55455">
    <property type="entry name" value="SRF-like"/>
    <property type="match status" value="1"/>
</dbReference>